<dbReference type="AlphaFoldDB" id="A0A139ACL8"/>
<reference evidence="2 3" key="1">
    <citation type="journal article" date="2015" name="Genome Biol. Evol.">
        <title>Phylogenomic analyses indicate that early fungi evolved digesting cell walls of algal ancestors of land plants.</title>
        <authorList>
            <person name="Chang Y."/>
            <person name="Wang S."/>
            <person name="Sekimoto S."/>
            <person name="Aerts A.L."/>
            <person name="Choi C."/>
            <person name="Clum A."/>
            <person name="LaButti K.M."/>
            <person name="Lindquist E.A."/>
            <person name="Yee Ngan C."/>
            <person name="Ohm R.A."/>
            <person name="Salamov A.A."/>
            <person name="Grigoriev I.V."/>
            <person name="Spatafora J.W."/>
            <person name="Berbee M.L."/>
        </authorList>
    </citation>
    <scope>NUCLEOTIDE SEQUENCE [LARGE SCALE GENOMIC DNA]</scope>
    <source>
        <strain evidence="2 3">JEL478</strain>
    </source>
</reference>
<evidence type="ECO:0000313" key="3">
    <source>
        <dbReference type="Proteomes" id="UP000070544"/>
    </source>
</evidence>
<feature type="compositionally biased region" description="Basic and acidic residues" evidence="1">
    <location>
        <begin position="234"/>
        <end position="245"/>
    </location>
</feature>
<organism evidence="2 3">
    <name type="scientific">Gonapodya prolifera (strain JEL478)</name>
    <name type="common">Monoblepharis prolifera</name>
    <dbReference type="NCBI Taxonomy" id="1344416"/>
    <lineage>
        <taxon>Eukaryota</taxon>
        <taxon>Fungi</taxon>
        <taxon>Fungi incertae sedis</taxon>
        <taxon>Chytridiomycota</taxon>
        <taxon>Chytridiomycota incertae sedis</taxon>
        <taxon>Monoblepharidomycetes</taxon>
        <taxon>Monoblepharidales</taxon>
        <taxon>Gonapodyaceae</taxon>
        <taxon>Gonapodya</taxon>
    </lineage>
</organism>
<dbReference type="Proteomes" id="UP000070544">
    <property type="component" value="Unassembled WGS sequence"/>
</dbReference>
<evidence type="ECO:0000256" key="1">
    <source>
        <dbReference type="SAM" id="MobiDB-lite"/>
    </source>
</evidence>
<protein>
    <submittedName>
        <fullName evidence="2">Uncharacterized protein</fullName>
    </submittedName>
</protein>
<gene>
    <name evidence="2" type="ORF">M427DRAFT_353610</name>
</gene>
<evidence type="ECO:0000313" key="2">
    <source>
        <dbReference type="EMBL" id="KXS14324.1"/>
    </source>
</evidence>
<proteinExistence type="predicted"/>
<feature type="region of interest" description="Disordered" evidence="1">
    <location>
        <begin position="232"/>
        <end position="251"/>
    </location>
</feature>
<accession>A0A139ACL8</accession>
<name>A0A139ACL8_GONPJ</name>
<dbReference type="OrthoDB" id="6130531at2759"/>
<sequence length="251" mass="27513">MLCPSSHCIRSEFPLRCYMEGQTRLQTWIHVLRIDEYEHLDFLWAIGVERTVIPAVIGVLDKYAPVAPQNVGGARANESLESPALTQWNKREASLSATSERGEHFFVPTPSLVERLEDLATSAGRDSMISDVQRMMDLGRVGSQTFQSAASPNVRSSRIGGRLSIARLLQESATPDGAVDGATSDLDLERDFGAGVVRTKSGKLEVKPIPNVGSAPQGKQFYRAGSIEGILRSRYPDSSEAEKSPKRGRQK</sequence>
<keyword evidence="3" id="KW-1185">Reference proteome</keyword>
<dbReference type="EMBL" id="KQ965770">
    <property type="protein sequence ID" value="KXS14324.1"/>
    <property type="molecule type" value="Genomic_DNA"/>
</dbReference>